<evidence type="ECO:0000313" key="3">
    <source>
        <dbReference type="Proteomes" id="UP000079169"/>
    </source>
</evidence>
<gene>
    <name evidence="4" type="primary">LOC113472597</name>
</gene>
<dbReference type="AlphaFoldDB" id="A0A3Q0JIH2"/>
<protein>
    <submittedName>
        <fullName evidence="4">Uncharacterized protein LOC113472597</fullName>
    </submittedName>
</protein>
<evidence type="ECO:0000256" key="1">
    <source>
        <dbReference type="SAM" id="SignalP"/>
    </source>
</evidence>
<evidence type="ECO:0000313" key="4">
    <source>
        <dbReference type="RefSeq" id="XP_026688194.1"/>
    </source>
</evidence>
<evidence type="ECO:0000259" key="2">
    <source>
        <dbReference type="PROSITE" id="PS50041"/>
    </source>
</evidence>
<dbReference type="GeneID" id="113472597"/>
<dbReference type="SUPFAM" id="SSF56436">
    <property type="entry name" value="C-type lectin-like"/>
    <property type="match status" value="2"/>
</dbReference>
<proteinExistence type="predicted"/>
<dbReference type="InterPro" id="IPR001304">
    <property type="entry name" value="C-type_lectin-like"/>
</dbReference>
<dbReference type="STRING" id="121845.A0A3Q0JIH2"/>
<keyword evidence="3" id="KW-1185">Reference proteome</keyword>
<dbReference type="InterPro" id="IPR050111">
    <property type="entry name" value="C-type_lectin/snaclec_domain"/>
</dbReference>
<dbReference type="PaxDb" id="121845-A0A3Q0JIH2"/>
<dbReference type="RefSeq" id="XP_026688194.1">
    <property type="nucleotide sequence ID" value="XM_026832393.1"/>
</dbReference>
<dbReference type="Pfam" id="PF00059">
    <property type="entry name" value="Lectin_C"/>
    <property type="match status" value="1"/>
</dbReference>
<accession>A0A3Q0JIH2</accession>
<dbReference type="InterPro" id="IPR016186">
    <property type="entry name" value="C-type_lectin-like/link_sf"/>
</dbReference>
<dbReference type="InterPro" id="IPR016187">
    <property type="entry name" value="CTDL_fold"/>
</dbReference>
<dbReference type="KEGG" id="dci:113472597"/>
<dbReference type="Proteomes" id="UP000079169">
    <property type="component" value="Unplaced"/>
</dbReference>
<dbReference type="PANTHER" id="PTHR22803">
    <property type="entry name" value="MANNOSE, PHOSPHOLIPASE, LECTIN RECEPTOR RELATED"/>
    <property type="match status" value="1"/>
</dbReference>
<feature type="chain" id="PRO_5018031504" evidence="1">
    <location>
        <begin position="21"/>
        <end position="285"/>
    </location>
</feature>
<dbReference type="CDD" id="cd00037">
    <property type="entry name" value="CLECT"/>
    <property type="match status" value="2"/>
</dbReference>
<keyword evidence="1" id="KW-0732">Signal</keyword>
<name>A0A3Q0JIH2_DIACI</name>
<reference evidence="4" key="1">
    <citation type="submission" date="2025-08" db="UniProtKB">
        <authorList>
            <consortium name="RefSeq"/>
        </authorList>
    </citation>
    <scope>IDENTIFICATION</scope>
</reference>
<sequence>MRPSEFIFCYFLWMLCCSFGNPDFEQYGYQINLTLLVWSKNETNDIPSFDNETLSTALSANDTLYPILNDKSDNDCDGLLIRTIESGNIMGTCIQNNETSYKLNIVSRENKIQLKILAKNFIHKWIHIIYETLAIDHIVQNCHLGSIAVRQFCLSVVDSVKLSWPEAESECVKRHGHLASIRSAYTQSMIDSMLLSSVYYSEDNAYWVGATDFAHEGDFPEAESECVKRHGHLASIRSAYTQSMIDSMLLSSVYYSEDNAYWVGATDFAHEGDFRWTDSLSFSYS</sequence>
<dbReference type="PROSITE" id="PS50041">
    <property type="entry name" value="C_TYPE_LECTIN_2"/>
    <property type="match status" value="1"/>
</dbReference>
<feature type="domain" description="C-type lectin" evidence="2">
    <location>
        <begin position="201"/>
        <end position="285"/>
    </location>
</feature>
<organism evidence="3 4">
    <name type="scientific">Diaphorina citri</name>
    <name type="common">Asian citrus psyllid</name>
    <dbReference type="NCBI Taxonomy" id="121845"/>
    <lineage>
        <taxon>Eukaryota</taxon>
        <taxon>Metazoa</taxon>
        <taxon>Ecdysozoa</taxon>
        <taxon>Arthropoda</taxon>
        <taxon>Hexapoda</taxon>
        <taxon>Insecta</taxon>
        <taxon>Pterygota</taxon>
        <taxon>Neoptera</taxon>
        <taxon>Paraneoptera</taxon>
        <taxon>Hemiptera</taxon>
        <taxon>Sternorrhyncha</taxon>
        <taxon>Psylloidea</taxon>
        <taxon>Psyllidae</taxon>
        <taxon>Diaphorininae</taxon>
        <taxon>Diaphorina</taxon>
    </lineage>
</organism>
<dbReference type="Gene3D" id="3.10.100.10">
    <property type="entry name" value="Mannose-Binding Protein A, subunit A"/>
    <property type="match status" value="2"/>
</dbReference>
<feature type="non-terminal residue" evidence="4">
    <location>
        <position position="285"/>
    </location>
</feature>
<feature type="signal peptide" evidence="1">
    <location>
        <begin position="1"/>
        <end position="20"/>
    </location>
</feature>